<dbReference type="RefSeq" id="WP_309800937.1">
    <property type="nucleotide sequence ID" value="NZ_BAAAHY010000006.1"/>
</dbReference>
<evidence type="ECO:0000259" key="1">
    <source>
        <dbReference type="Pfam" id="PF03551"/>
    </source>
</evidence>
<dbReference type="InterPro" id="IPR036390">
    <property type="entry name" value="WH_DNA-bd_sf"/>
</dbReference>
<keyword evidence="3" id="KW-1185">Reference proteome</keyword>
<keyword evidence="2" id="KW-0238">DNA-binding</keyword>
<dbReference type="PANTHER" id="PTHR33169">
    <property type="entry name" value="PADR-FAMILY TRANSCRIPTIONAL REGULATOR"/>
    <property type="match status" value="1"/>
</dbReference>
<dbReference type="PANTHER" id="PTHR33169:SF27">
    <property type="entry name" value="TRANSCRIPTIONAL REGULATOR PADR FAMILY PROTEIN"/>
    <property type="match status" value="1"/>
</dbReference>
<dbReference type="EMBL" id="JAVDQF010000001">
    <property type="protein sequence ID" value="MDR6271245.1"/>
    <property type="molecule type" value="Genomic_DNA"/>
</dbReference>
<sequence>MVEVTPLGAAVLGLVMERPMHPYEMFQLLLERDKDELLKIKPGSLYHAVDRLATQGLIEEAGTEREGNRPERTRYTIKPEGYEALHGHVSQLLREVVNEYPGFRRGIAEAHDLPVEQVVALLRERQTALRDKVDATEAHLARSGPERRQFLLNYEYSLAMLQAELAWLENIISELDQGDIIWSIFPQIVAEAPHLLTAKTHTLTFKEKP</sequence>
<accession>A0ABU1JFS3</accession>
<comment type="caution">
    <text evidence="2">The sequence shown here is derived from an EMBL/GenBank/DDBJ whole genome shotgun (WGS) entry which is preliminary data.</text>
</comment>
<proteinExistence type="predicted"/>
<protein>
    <submittedName>
        <fullName evidence="2">DNA-binding PadR family transcriptional regulator</fullName>
    </submittedName>
</protein>
<organism evidence="2 3">
    <name type="scientific">Arthrobacter russicus</name>
    <dbReference type="NCBI Taxonomy" id="172040"/>
    <lineage>
        <taxon>Bacteria</taxon>
        <taxon>Bacillati</taxon>
        <taxon>Actinomycetota</taxon>
        <taxon>Actinomycetes</taxon>
        <taxon>Micrococcales</taxon>
        <taxon>Micrococcaceae</taxon>
        <taxon>Arthrobacter</taxon>
    </lineage>
</organism>
<dbReference type="SUPFAM" id="SSF46785">
    <property type="entry name" value="Winged helix' DNA-binding domain"/>
    <property type="match status" value="1"/>
</dbReference>
<dbReference type="InterPro" id="IPR052509">
    <property type="entry name" value="Metal_resp_DNA-bind_regulator"/>
</dbReference>
<dbReference type="Proteomes" id="UP001185069">
    <property type="component" value="Unassembled WGS sequence"/>
</dbReference>
<evidence type="ECO:0000313" key="3">
    <source>
        <dbReference type="Proteomes" id="UP001185069"/>
    </source>
</evidence>
<reference evidence="2 3" key="1">
    <citation type="submission" date="2023-07" db="EMBL/GenBank/DDBJ databases">
        <title>Sequencing the genomes of 1000 actinobacteria strains.</title>
        <authorList>
            <person name="Klenk H.-P."/>
        </authorList>
    </citation>
    <scope>NUCLEOTIDE SEQUENCE [LARGE SCALE GENOMIC DNA]</scope>
    <source>
        <strain evidence="2 3">DSM 14555</strain>
    </source>
</reference>
<gene>
    <name evidence="2" type="ORF">JOE69_003483</name>
</gene>
<dbReference type="InterPro" id="IPR005149">
    <property type="entry name" value="Tscrpt_reg_PadR_N"/>
</dbReference>
<dbReference type="Gene3D" id="1.10.10.10">
    <property type="entry name" value="Winged helix-like DNA-binding domain superfamily/Winged helix DNA-binding domain"/>
    <property type="match status" value="1"/>
</dbReference>
<feature type="domain" description="Transcription regulator PadR N-terminal" evidence="1">
    <location>
        <begin position="11"/>
        <end position="86"/>
    </location>
</feature>
<dbReference type="Pfam" id="PF03551">
    <property type="entry name" value="PadR"/>
    <property type="match status" value="1"/>
</dbReference>
<dbReference type="GO" id="GO:0003677">
    <property type="term" value="F:DNA binding"/>
    <property type="evidence" value="ECO:0007669"/>
    <property type="project" value="UniProtKB-KW"/>
</dbReference>
<evidence type="ECO:0000313" key="2">
    <source>
        <dbReference type="EMBL" id="MDR6271245.1"/>
    </source>
</evidence>
<dbReference type="InterPro" id="IPR036388">
    <property type="entry name" value="WH-like_DNA-bd_sf"/>
</dbReference>
<name>A0ABU1JFS3_9MICC</name>